<evidence type="ECO:0000256" key="2">
    <source>
        <dbReference type="ARBA" id="ARBA00010981"/>
    </source>
</evidence>
<evidence type="ECO:0000256" key="4">
    <source>
        <dbReference type="ARBA" id="ARBA00022723"/>
    </source>
</evidence>
<keyword evidence="4" id="KW-0479">Metal-binding</keyword>
<keyword evidence="5" id="KW-0833">Ubl conjugation pathway</keyword>
<organism evidence="12 13">
    <name type="scientific">Felis catus</name>
    <name type="common">Cat</name>
    <name type="synonym">Felis silvestris catus</name>
    <dbReference type="NCBI Taxonomy" id="9685"/>
    <lineage>
        <taxon>Eukaryota</taxon>
        <taxon>Metazoa</taxon>
        <taxon>Chordata</taxon>
        <taxon>Craniata</taxon>
        <taxon>Vertebrata</taxon>
        <taxon>Euteleostomi</taxon>
        <taxon>Mammalia</taxon>
        <taxon>Eutheria</taxon>
        <taxon>Laurasiatheria</taxon>
        <taxon>Carnivora</taxon>
        <taxon>Feliformia</taxon>
        <taxon>Felidae</taxon>
        <taxon>Felinae</taxon>
        <taxon>Felis</taxon>
    </lineage>
</organism>
<name>A0ABI7XGR8_FELCA</name>
<keyword evidence="9" id="KW-0175">Coiled coil</keyword>
<keyword evidence="13" id="KW-1185">Reference proteome</keyword>
<dbReference type="Ensembl" id="ENSFCTT00005032488.1">
    <property type="protein sequence ID" value="ENSFCTP00005021665.1"/>
    <property type="gene ID" value="ENSFCTG00005011526.1"/>
</dbReference>
<accession>A0ABI7XGR8</accession>
<evidence type="ECO:0000256" key="8">
    <source>
        <dbReference type="ARBA" id="ARBA00023049"/>
    </source>
</evidence>
<dbReference type="PANTHER" id="PTHR12947:SF8">
    <property type="entry name" value="STAM-BINDING PROTEIN"/>
    <property type="match status" value="1"/>
</dbReference>
<evidence type="ECO:0000313" key="12">
    <source>
        <dbReference type="Ensembl" id="ENSFCTP00005021665.1"/>
    </source>
</evidence>
<dbReference type="Gene3D" id="1.20.58.80">
    <property type="entry name" value="Phosphotransferase system, lactose/cellobiose-type IIA subunit"/>
    <property type="match status" value="1"/>
</dbReference>
<evidence type="ECO:0000256" key="5">
    <source>
        <dbReference type="ARBA" id="ARBA00022786"/>
    </source>
</evidence>
<keyword evidence="6" id="KW-0378">Hydrolase</keyword>
<protein>
    <submittedName>
        <fullName evidence="12">STAM binding protein</fullName>
    </submittedName>
</protein>
<dbReference type="SMART" id="SM00232">
    <property type="entry name" value="JAB_MPN"/>
    <property type="match status" value="1"/>
</dbReference>
<dbReference type="PROSITE" id="PS50249">
    <property type="entry name" value="MPN"/>
    <property type="match status" value="1"/>
</dbReference>
<feature type="domain" description="MPN" evidence="11">
    <location>
        <begin position="227"/>
        <end position="358"/>
    </location>
</feature>
<dbReference type="Pfam" id="PF01398">
    <property type="entry name" value="JAB"/>
    <property type="match status" value="1"/>
</dbReference>
<feature type="region of interest" description="Disordered" evidence="10">
    <location>
        <begin position="190"/>
        <end position="218"/>
    </location>
</feature>
<sequence length="394" mass="44976">MSDHGDVSLPPEDRVRALSQMGSAVEINEDIPPRRYFRSGVEIIRMASIYSEEGNIEHAFILYNKYITLFIEKLPKHRDYKLAVIPEKKDTVKKLKEIAFPKAEELKAELLKRYTKEYTEYNEEKKREAEELARNVAIQQELEKERQRVAQQKQQQLEQEQFHAFEEMIRNQELEKERLKIVQEFGKPADCNTAGRPAKPPVVDRSLKPGALSNSESTPTIDGLRHVVVPGRLCPQFLQLASANTARGVETCGILCGKLMRNEFTITHVLIPKQSAGSDYCNTENEEELFLIQDQQGLITLGWIHTHPTQTAFLSSVDLHTHCSYQMMLPESIAIVCSPKFQETGFFKLTDHGLEEISSCRQKGFHPHSKDPPLFCSCSHVTVVDRAVTITDLR</sequence>
<evidence type="ECO:0000256" key="9">
    <source>
        <dbReference type="SAM" id="Coils"/>
    </source>
</evidence>
<evidence type="ECO:0000259" key="11">
    <source>
        <dbReference type="PROSITE" id="PS50249"/>
    </source>
</evidence>
<dbReference type="InterPro" id="IPR044098">
    <property type="entry name" value="STAMBP/STALP-like_MPN"/>
</dbReference>
<evidence type="ECO:0000256" key="3">
    <source>
        <dbReference type="ARBA" id="ARBA00022670"/>
    </source>
</evidence>
<dbReference type="Pfam" id="PF08969">
    <property type="entry name" value="USP8_dimer"/>
    <property type="match status" value="1"/>
</dbReference>
<gene>
    <name evidence="12" type="primary">STAMBP</name>
</gene>
<evidence type="ECO:0000256" key="7">
    <source>
        <dbReference type="ARBA" id="ARBA00022833"/>
    </source>
</evidence>
<comment type="similarity">
    <text evidence="2">Belongs to the peptidase M67C family.</text>
</comment>
<reference evidence="12" key="3">
    <citation type="submission" date="2025-09" db="UniProtKB">
        <authorList>
            <consortium name="Ensembl"/>
        </authorList>
    </citation>
    <scope>IDENTIFICATION</scope>
    <source>
        <strain evidence="12">breed Abyssinian</strain>
    </source>
</reference>
<dbReference type="GeneTree" id="ENSGT00940000153710"/>
<keyword evidence="7" id="KW-0862">Zinc</keyword>
<dbReference type="InterPro" id="IPR015063">
    <property type="entry name" value="USP8_dimer"/>
</dbReference>
<evidence type="ECO:0000256" key="1">
    <source>
        <dbReference type="ARBA" id="ARBA00001947"/>
    </source>
</evidence>
<evidence type="ECO:0000313" key="13">
    <source>
        <dbReference type="Proteomes" id="UP000823872"/>
    </source>
</evidence>
<dbReference type="InterPro" id="IPR000555">
    <property type="entry name" value="JAMM/MPN+_dom"/>
</dbReference>
<dbReference type="InterPro" id="IPR037518">
    <property type="entry name" value="MPN"/>
</dbReference>
<evidence type="ECO:0000256" key="6">
    <source>
        <dbReference type="ARBA" id="ARBA00022801"/>
    </source>
</evidence>
<keyword evidence="8" id="KW-0482">Metalloprotease</keyword>
<feature type="coiled-coil region" evidence="9">
    <location>
        <begin position="111"/>
        <end position="160"/>
    </location>
</feature>
<dbReference type="Gene3D" id="3.40.140.10">
    <property type="entry name" value="Cytidine Deaminase, domain 2"/>
    <property type="match status" value="1"/>
</dbReference>
<reference evidence="12" key="2">
    <citation type="submission" date="2025-08" db="UniProtKB">
        <authorList>
            <consortium name="Ensembl"/>
        </authorList>
    </citation>
    <scope>IDENTIFICATION</scope>
    <source>
        <strain evidence="12">breed Abyssinian</strain>
    </source>
</reference>
<keyword evidence="3" id="KW-0645">Protease</keyword>
<dbReference type="SUPFAM" id="SSF102712">
    <property type="entry name" value="JAB1/MPN domain"/>
    <property type="match status" value="1"/>
</dbReference>
<dbReference type="PANTHER" id="PTHR12947">
    <property type="entry name" value="AMSH-LIKE PROTEASE"/>
    <property type="match status" value="1"/>
</dbReference>
<comment type="cofactor">
    <cofactor evidence="1">
        <name>Zn(2+)</name>
        <dbReference type="ChEBI" id="CHEBI:29105"/>
    </cofactor>
</comment>
<reference evidence="12 13" key="1">
    <citation type="submission" date="2021-02" db="EMBL/GenBank/DDBJ databases">
        <title>Safari Cat Assemblies.</title>
        <authorList>
            <person name="Bredemeyer K.R."/>
            <person name="Murphy W.J."/>
        </authorList>
    </citation>
    <scope>NUCLEOTIDE SEQUENCE [LARGE SCALE GENOMIC DNA]</scope>
</reference>
<evidence type="ECO:0000256" key="10">
    <source>
        <dbReference type="SAM" id="MobiDB-lite"/>
    </source>
</evidence>
<proteinExistence type="inferred from homology"/>
<dbReference type="SUPFAM" id="SSF140856">
    <property type="entry name" value="USP8 N-terminal domain-like"/>
    <property type="match status" value="1"/>
</dbReference>
<dbReference type="CDD" id="cd08066">
    <property type="entry name" value="MPN_AMSH_like"/>
    <property type="match status" value="1"/>
</dbReference>
<dbReference type="Proteomes" id="UP000823872">
    <property type="component" value="Chromosome A3"/>
</dbReference>